<comment type="caution">
    <text evidence="3">The sequence shown here is derived from an EMBL/GenBank/DDBJ whole genome shotgun (WGS) entry which is preliminary data.</text>
</comment>
<sequence length="150" mass="17146">MTCYFHIVLILAVNFIVKTWSQTVQEKCTSKSEIYTKWNLRPPNWYILNTDGSCLGNPCTIGIGGIIRNWCGQFIGAFSLEMGHITNNVAECLALYFGIKLINMLQIQQIVIQMDSQRAKGKSSQLSWRLNSIMMQCRDGLMPSRNYKLE</sequence>
<dbReference type="InterPro" id="IPR002156">
    <property type="entry name" value="RNaseH_domain"/>
</dbReference>
<evidence type="ECO:0000256" key="1">
    <source>
        <dbReference type="SAM" id="SignalP"/>
    </source>
</evidence>
<accession>A0A7J6VN99</accession>
<evidence type="ECO:0000259" key="2">
    <source>
        <dbReference type="PROSITE" id="PS50879"/>
    </source>
</evidence>
<dbReference type="GO" id="GO:0004523">
    <property type="term" value="F:RNA-DNA hybrid ribonuclease activity"/>
    <property type="evidence" value="ECO:0007669"/>
    <property type="project" value="InterPro"/>
</dbReference>
<keyword evidence="1" id="KW-0732">Signal</keyword>
<proteinExistence type="predicted"/>
<dbReference type="InterPro" id="IPR036397">
    <property type="entry name" value="RNaseH_sf"/>
</dbReference>
<feature type="chain" id="PRO_5029880875" description="RNase H type-1 domain-containing protein" evidence="1">
    <location>
        <begin position="22"/>
        <end position="150"/>
    </location>
</feature>
<feature type="domain" description="RNase H type-1" evidence="2">
    <location>
        <begin position="42"/>
        <end position="150"/>
    </location>
</feature>
<name>A0A7J6VN99_THATH</name>
<dbReference type="SUPFAM" id="SSF53098">
    <property type="entry name" value="Ribonuclease H-like"/>
    <property type="match status" value="1"/>
</dbReference>
<dbReference type="Gene3D" id="3.30.420.10">
    <property type="entry name" value="Ribonuclease H-like superfamily/Ribonuclease H"/>
    <property type="match status" value="1"/>
</dbReference>
<keyword evidence="4" id="KW-1185">Reference proteome</keyword>
<protein>
    <recommendedName>
        <fullName evidence="2">RNase H type-1 domain-containing protein</fullName>
    </recommendedName>
</protein>
<dbReference type="EMBL" id="JABWDY010029098">
    <property type="protein sequence ID" value="KAF5186564.1"/>
    <property type="molecule type" value="Genomic_DNA"/>
</dbReference>
<dbReference type="PANTHER" id="PTHR47723">
    <property type="entry name" value="OS05G0353850 PROTEIN"/>
    <property type="match status" value="1"/>
</dbReference>
<gene>
    <name evidence="3" type="ORF">FRX31_023851</name>
</gene>
<dbReference type="Pfam" id="PF13456">
    <property type="entry name" value="RVT_3"/>
    <property type="match status" value="1"/>
</dbReference>
<dbReference type="AlphaFoldDB" id="A0A7J6VN99"/>
<evidence type="ECO:0000313" key="3">
    <source>
        <dbReference type="EMBL" id="KAF5186564.1"/>
    </source>
</evidence>
<reference evidence="3 4" key="1">
    <citation type="submission" date="2020-06" db="EMBL/GenBank/DDBJ databases">
        <title>Transcriptomic and genomic resources for Thalictrum thalictroides and T. hernandezii: Facilitating candidate gene discovery in an emerging model plant lineage.</title>
        <authorList>
            <person name="Arias T."/>
            <person name="Riano-Pachon D.M."/>
            <person name="Di Stilio V.S."/>
        </authorList>
    </citation>
    <scope>NUCLEOTIDE SEQUENCE [LARGE SCALE GENOMIC DNA]</scope>
    <source>
        <strain evidence="4">cv. WT478/WT964</strain>
        <tissue evidence="3">Leaves</tissue>
    </source>
</reference>
<dbReference type="Proteomes" id="UP000554482">
    <property type="component" value="Unassembled WGS sequence"/>
</dbReference>
<feature type="signal peptide" evidence="1">
    <location>
        <begin position="1"/>
        <end position="21"/>
    </location>
</feature>
<dbReference type="InterPro" id="IPR044730">
    <property type="entry name" value="RNase_H-like_dom_plant"/>
</dbReference>
<dbReference type="CDD" id="cd06222">
    <property type="entry name" value="RNase_H_like"/>
    <property type="match status" value="1"/>
</dbReference>
<organism evidence="3 4">
    <name type="scientific">Thalictrum thalictroides</name>
    <name type="common">Rue-anemone</name>
    <name type="synonym">Anemone thalictroides</name>
    <dbReference type="NCBI Taxonomy" id="46969"/>
    <lineage>
        <taxon>Eukaryota</taxon>
        <taxon>Viridiplantae</taxon>
        <taxon>Streptophyta</taxon>
        <taxon>Embryophyta</taxon>
        <taxon>Tracheophyta</taxon>
        <taxon>Spermatophyta</taxon>
        <taxon>Magnoliopsida</taxon>
        <taxon>Ranunculales</taxon>
        <taxon>Ranunculaceae</taxon>
        <taxon>Thalictroideae</taxon>
        <taxon>Thalictrum</taxon>
    </lineage>
</organism>
<dbReference type="OrthoDB" id="1906820at2759"/>
<dbReference type="InterPro" id="IPR012337">
    <property type="entry name" value="RNaseH-like_sf"/>
</dbReference>
<dbReference type="PROSITE" id="PS50879">
    <property type="entry name" value="RNASE_H_1"/>
    <property type="match status" value="1"/>
</dbReference>
<dbReference type="GO" id="GO:0003676">
    <property type="term" value="F:nucleic acid binding"/>
    <property type="evidence" value="ECO:0007669"/>
    <property type="project" value="InterPro"/>
</dbReference>
<dbReference type="PANTHER" id="PTHR47723:SF19">
    <property type="entry name" value="POLYNUCLEOTIDYL TRANSFERASE, RIBONUCLEASE H-LIKE SUPERFAMILY PROTEIN"/>
    <property type="match status" value="1"/>
</dbReference>
<dbReference type="InterPro" id="IPR053151">
    <property type="entry name" value="RNase_H-like"/>
</dbReference>
<evidence type="ECO:0000313" key="4">
    <source>
        <dbReference type="Proteomes" id="UP000554482"/>
    </source>
</evidence>